<dbReference type="Proteomes" id="UP001165136">
    <property type="component" value="Unassembled WGS sequence"/>
</dbReference>
<dbReference type="PROSITE" id="PS51186">
    <property type="entry name" value="GNAT"/>
    <property type="match status" value="1"/>
</dbReference>
<evidence type="ECO:0000313" key="4">
    <source>
        <dbReference type="EMBL" id="GLY65540.1"/>
    </source>
</evidence>
<feature type="domain" description="N-acetyltransferase" evidence="3">
    <location>
        <begin position="2"/>
        <end position="155"/>
    </location>
</feature>
<dbReference type="Gene3D" id="3.40.630.30">
    <property type="match status" value="1"/>
</dbReference>
<gene>
    <name evidence="4" type="ORF">Atai01_21590</name>
</gene>
<dbReference type="RefSeq" id="WP_285486705.1">
    <property type="nucleotide sequence ID" value="NZ_BSTI01000004.1"/>
</dbReference>
<protein>
    <recommendedName>
        <fullName evidence="3">N-acetyltransferase domain-containing protein</fullName>
    </recommendedName>
</protein>
<dbReference type="SUPFAM" id="SSF55729">
    <property type="entry name" value="Acyl-CoA N-acyltransferases (Nat)"/>
    <property type="match status" value="1"/>
</dbReference>
<evidence type="ECO:0000313" key="5">
    <source>
        <dbReference type="Proteomes" id="UP001165136"/>
    </source>
</evidence>
<keyword evidence="1" id="KW-0808">Transferase</keyword>
<dbReference type="EMBL" id="BSTI01000004">
    <property type="protein sequence ID" value="GLY65540.1"/>
    <property type="molecule type" value="Genomic_DNA"/>
</dbReference>
<name>A0A9W6VE92_9PSEU</name>
<keyword evidence="2" id="KW-0012">Acyltransferase</keyword>
<dbReference type="Pfam" id="PF00583">
    <property type="entry name" value="Acetyltransf_1"/>
    <property type="match status" value="1"/>
</dbReference>
<dbReference type="InterPro" id="IPR050832">
    <property type="entry name" value="Bact_Acetyltransf"/>
</dbReference>
<proteinExistence type="predicted"/>
<dbReference type="GO" id="GO:0016747">
    <property type="term" value="F:acyltransferase activity, transferring groups other than amino-acyl groups"/>
    <property type="evidence" value="ECO:0007669"/>
    <property type="project" value="InterPro"/>
</dbReference>
<evidence type="ECO:0000256" key="1">
    <source>
        <dbReference type="ARBA" id="ARBA00022679"/>
    </source>
</evidence>
<reference evidence="4" key="1">
    <citation type="submission" date="2023-03" db="EMBL/GenBank/DDBJ databases">
        <title>Amycolatopsis taiwanensis NBRC 103393.</title>
        <authorList>
            <person name="Ichikawa N."/>
            <person name="Sato H."/>
            <person name="Tonouchi N."/>
        </authorList>
    </citation>
    <scope>NUCLEOTIDE SEQUENCE</scope>
    <source>
        <strain evidence="4">NBRC 103393</strain>
    </source>
</reference>
<accession>A0A9W6VE92</accession>
<organism evidence="4 5">
    <name type="scientific">Amycolatopsis taiwanensis</name>
    <dbReference type="NCBI Taxonomy" id="342230"/>
    <lineage>
        <taxon>Bacteria</taxon>
        <taxon>Bacillati</taxon>
        <taxon>Actinomycetota</taxon>
        <taxon>Actinomycetes</taxon>
        <taxon>Pseudonocardiales</taxon>
        <taxon>Pseudonocardiaceae</taxon>
        <taxon>Amycolatopsis</taxon>
    </lineage>
</organism>
<dbReference type="AlphaFoldDB" id="A0A9W6VE92"/>
<dbReference type="PANTHER" id="PTHR43877">
    <property type="entry name" value="AMINOALKYLPHOSPHONATE N-ACETYLTRANSFERASE-RELATED-RELATED"/>
    <property type="match status" value="1"/>
</dbReference>
<evidence type="ECO:0000259" key="3">
    <source>
        <dbReference type="PROSITE" id="PS51186"/>
    </source>
</evidence>
<keyword evidence="5" id="KW-1185">Reference proteome</keyword>
<sequence>MFIVRSAEPADAAGCAAIARGSPDYFTDYAVTEIATEATSQPTWIAADGDDLAGFAIVDRRSPRAAEILWMAVAAPLRGGGIGTLLLSHVLRDLAETGVQVVEVKTLDASAGYEPYRATRAFWERRGFIHVDTIDPPPGWEPGNPAAIYIAALAPTRRGTQDDGGRLHSM</sequence>
<evidence type="ECO:0000256" key="2">
    <source>
        <dbReference type="ARBA" id="ARBA00023315"/>
    </source>
</evidence>
<dbReference type="InterPro" id="IPR000182">
    <property type="entry name" value="GNAT_dom"/>
</dbReference>
<dbReference type="InterPro" id="IPR016181">
    <property type="entry name" value="Acyl_CoA_acyltransferase"/>
</dbReference>
<comment type="caution">
    <text evidence="4">The sequence shown here is derived from an EMBL/GenBank/DDBJ whole genome shotgun (WGS) entry which is preliminary data.</text>
</comment>
<dbReference type="CDD" id="cd04301">
    <property type="entry name" value="NAT_SF"/>
    <property type="match status" value="1"/>
</dbReference>